<evidence type="ECO:0000256" key="2">
    <source>
        <dbReference type="ARBA" id="ARBA00009457"/>
    </source>
</evidence>
<reference evidence="8 9" key="2">
    <citation type="submission" date="2018-11" db="EMBL/GenBank/DDBJ databases">
        <authorList>
            <consortium name="Pathogen Informatics"/>
        </authorList>
    </citation>
    <scope>NUCLEOTIDE SEQUENCE [LARGE SCALE GENOMIC DNA]</scope>
</reference>
<feature type="transmembrane region" description="Helical" evidence="7">
    <location>
        <begin position="70"/>
        <end position="95"/>
    </location>
</feature>
<dbReference type="GO" id="GO:0005886">
    <property type="term" value="C:plasma membrane"/>
    <property type="evidence" value="ECO:0007669"/>
    <property type="project" value="TreeGrafter"/>
</dbReference>
<protein>
    <submittedName>
        <fullName evidence="10">Transmembrane protein 30A</fullName>
    </submittedName>
</protein>
<organism evidence="10">
    <name type="scientific">Gongylonema pulchrum</name>
    <dbReference type="NCBI Taxonomy" id="637853"/>
    <lineage>
        <taxon>Eukaryota</taxon>
        <taxon>Metazoa</taxon>
        <taxon>Ecdysozoa</taxon>
        <taxon>Nematoda</taxon>
        <taxon>Chromadorea</taxon>
        <taxon>Rhabditida</taxon>
        <taxon>Spirurina</taxon>
        <taxon>Spiruromorpha</taxon>
        <taxon>Spiruroidea</taxon>
        <taxon>Gongylonematidae</taxon>
        <taxon>Gongylonema</taxon>
    </lineage>
</organism>
<dbReference type="GO" id="GO:0005783">
    <property type="term" value="C:endoplasmic reticulum"/>
    <property type="evidence" value="ECO:0007669"/>
    <property type="project" value="TreeGrafter"/>
</dbReference>
<proteinExistence type="inferred from homology"/>
<dbReference type="Pfam" id="PF03381">
    <property type="entry name" value="CDC50"/>
    <property type="match status" value="1"/>
</dbReference>
<accession>A0A183ECI2</accession>
<dbReference type="Proteomes" id="UP000271098">
    <property type="component" value="Unassembled WGS sequence"/>
</dbReference>
<dbReference type="OrthoDB" id="340608at2759"/>
<keyword evidence="3 7" id="KW-0812">Transmembrane</keyword>
<dbReference type="PANTHER" id="PTHR10926">
    <property type="entry name" value="CELL CYCLE CONTROL PROTEIN 50"/>
    <property type="match status" value="1"/>
</dbReference>
<evidence type="ECO:0000313" key="9">
    <source>
        <dbReference type="Proteomes" id="UP000271098"/>
    </source>
</evidence>
<feature type="compositionally biased region" description="Low complexity" evidence="6">
    <location>
        <begin position="9"/>
        <end position="33"/>
    </location>
</feature>
<keyword evidence="9" id="KW-1185">Reference proteome</keyword>
<comment type="subcellular location">
    <subcellularLocation>
        <location evidence="1">Membrane</location>
        <topology evidence="1">Multi-pass membrane protein</topology>
    </subcellularLocation>
</comment>
<evidence type="ECO:0000313" key="10">
    <source>
        <dbReference type="WBParaSite" id="GPUH_0001869801-mRNA-1"/>
    </source>
</evidence>
<keyword evidence="4 7" id="KW-1133">Transmembrane helix</keyword>
<dbReference type="GO" id="GO:0005794">
    <property type="term" value="C:Golgi apparatus"/>
    <property type="evidence" value="ECO:0007669"/>
    <property type="project" value="TreeGrafter"/>
</dbReference>
<evidence type="ECO:0000256" key="6">
    <source>
        <dbReference type="SAM" id="MobiDB-lite"/>
    </source>
</evidence>
<dbReference type="WBParaSite" id="GPUH_0001869801-mRNA-1">
    <property type="protein sequence ID" value="GPUH_0001869801-mRNA-1"/>
    <property type="gene ID" value="GPUH_0001869801"/>
</dbReference>
<dbReference type="AlphaFoldDB" id="A0A183ECI2"/>
<dbReference type="InterPro" id="IPR005045">
    <property type="entry name" value="CDC50/LEM3_fam"/>
</dbReference>
<evidence type="ECO:0000256" key="4">
    <source>
        <dbReference type="ARBA" id="ARBA00022989"/>
    </source>
</evidence>
<evidence type="ECO:0000256" key="1">
    <source>
        <dbReference type="ARBA" id="ARBA00004141"/>
    </source>
</evidence>
<name>A0A183ECI2_9BILA</name>
<reference evidence="10" key="1">
    <citation type="submission" date="2016-06" db="UniProtKB">
        <authorList>
            <consortium name="WormBaseParasite"/>
        </authorList>
    </citation>
    <scope>IDENTIFICATION</scope>
</reference>
<feature type="region of interest" description="Disordered" evidence="6">
    <location>
        <begin position="1"/>
        <end position="34"/>
    </location>
</feature>
<comment type="similarity">
    <text evidence="2">Belongs to the CDC50/LEM3 family.</text>
</comment>
<evidence type="ECO:0000256" key="3">
    <source>
        <dbReference type="ARBA" id="ARBA00022692"/>
    </source>
</evidence>
<dbReference type="PANTHER" id="PTHR10926:SF0">
    <property type="entry name" value="CDC50, ISOFORM A"/>
    <property type="match status" value="1"/>
</dbReference>
<keyword evidence="5 7" id="KW-0472">Membrane</keyword>
<evidence type="ECO:0000313" key="8">
    <source>
        <dbReference type="EMBL" id="VDN32237.1"/>
    </source>
</evidence>
<feature type="region of interest" description="Disordered" evidence="6">
    <location>
        <begin position="40"/>
        <end position="59"/>
    </location>
</feature>
<sequence>MASGRRRGLPSGSSENPEQQQQQQQQHSASAAGATGGAVCGYLEAGSKPSRNKPPDTKLRQQKLPAWQPILTAATVIPTVFGVGIVFLPIGIALYLATEGGQPYFILFSFYNMRYWSENSRRIEESKVLAVESVTEYTSCTAPSRGPCKLIIQLDTDYKGDVYFYYGLDNYYQNHRRYMKSRSDSQLLGDVMNVGDCEPFARLNTSSGQKVIAPCGAVANSMFNGRYILLF</sequence>
<evidence type="ECO:0000256" key="7">
    <source>
        <dbReference type="SAM" id="Phobius"/>
    </source>
</evidence>
<dbReference type="EMBL" id="UYRT01087157">
    <property type="protein sequence ID" value="VDN32237.1"/>
    <property type="molecule type" value="Genomic_DNA"/>
</dbReference>
<evidence type="ECO:0000256" key="5">
    <source>
        <dbReference type="ARBA" id="ARBA00023136"/>
    </source>
</evidence>
<gene>
    <name evidence="8" type="ORF">GPUH_LOCUS18674</name>
</gene>